<proteinExistence type="predicted"/>
<feature type="transmembrane region" description="Helical" evidence="2">
    <location>
        <begin position="362"/>
        <end position="388"/>
    </location>
</feature>
<keyword evidence="2" id="KW-0812">Transmembrane</keyword>
<evidence type="ECO:0000256" key="2">
    <source>
        <dbReference type="SAM" id="Phobius"/>
    </source>
</evidence>
<accession>A0AAE0INB7</accession>
<keyword evidence="4" id="KW-1185">Reference proteome</keyword>
<evidence type="ECO:0000256" key="1">
    <source>
        <dbReference type="SAM" id="MobiDB-lite"/>
    </source>
</evidence>
<dbReference type="InterPro" id="IPR002523">
    <property type="entry name" value="MgTranspt_CorA/ZnTranspt_ZntB"/>
</dbReference>
<feature type="transmembrane region" description="Helical" evidence="2">
    <location>
        <begin position="400"/>
        <end position="422"/>
    </location>
</feature>
<name>A0AAE0INB7_9PEZI</name>
<feature type="compositionally biased region" description="Polar residues" evidence="1">
    <location>
        <begin position="46"/>
        <end position="59"/>
    </location>
</feature>
<evidence type="ECO:0000313" key="4">
    <source>
        <dbReference type="Proteomes" id="UP001286456"/>
    </source>
</evidence>
<reference evidence="3" key="1">
    <citation type="journal article" date="2023" name="Mol. Phylogenet. Evol.">
        <title>Genome-scale phylogeny and comparative genomics of the fungal order Sordariales.</title>
        <authorList>
            <person name="Hensen N."/>
            <person name="Bonometti L."/>
            <person name="Westerberg I."/>
            <person name="Brannstrom I.O."/>
            <person name="Guillou S."/>
            <person name="Cros-Aarteil S."/>
            <person name="Calhoun S."/>
            <person name="Haridas S."/>
            <person name="Kuo A."/>
            <person name="Mondo S."/>
            <person name="Pangilinan J."/>
            <person name="Riley R."/>
            <person name="LaButti K."/>
            <person name="Andreopoulos B."/>
            <person name="Lipzen A."/>
            <person name="Chen C."/>
            <person name="Yan M."/>
            <person name="Daum C."/>
            <person name="Ng V."/>
            <person name="Clum A."/>
            <person name="Steindorff A."/>
            <person name="Ohm R.A."/>
            <person name="Martin F."/>
            <person name="Silar P."/>
            <person name="Natvig D.O."/>
            <person name="Lalanne C."/>
            <person name="Gautier V."/>
            <person name="Ament-Velasquez S.L."/>
            <person name="Kruys A."/>
            <person name="Hutchinson M.I."/>
            <person name="Powell A.J."/>
            <person name="Barry K."/>
            <person name="Miller A.N."/>
            <person name="Grigoriev I.V."/>
            <person name="Debuchy R."/>
            <person name="Gladieux P."/>
            <person name="Hiltunen Thoren M."/>
            <person name="Johannesson H."/>
        </authorList>
    </citation>
    <scope>NUCLEOTIDE SEQUENCE</scope>
    <source>
        <strain evidence="3">SMH4131-1</strain>
    </source>
</reference>
<dbReference type="Proteomes" id="UP001286456">
    <property type="component" value="Unassembled WGS sequence"/>
</dbReference>
<dbReference type="GO" id="GO:0016020">
    <property type="term" value="C:membrane"/>
    <property type="evidence" value="ECO:0007669"/>
    <property type="project" value="InterPro"/>
</dbReference>
<dbReference type="EMBL" id="JAUEPO010000003">
    <property type="protein sequence ID" value="KAK3328180.1"/>
    <property type="molecule type" value="Genomic_DNA"/>
</dbReference>
<sequence>MDFDPEDSESPLSESNEEENQRLHAMPQDVIFIELVEQLTKLNSNLDEFNSNNSRSTQPPSSPVESRDTPPINCIHGPPIMPLPTNDNRLMNQIDAESAILDQLPGPEFLEILRVELLGEPKSLAAGRSSDCGTLPKLGNHPIRKIEERRACFKLVASFGRLPVFLVMLFMDEDGQYYIREEPERPKRENQRGEMVHFYVLQQMIASVIQKNWASGWKDVLDSIDRYIKVEIKDVLDAEGIKQLMFDNSESFARSHTCWLLLHLLRVSSEWINETKRDIQFLWEQNTTDEELNWHARGFCSRDEYEAVGKGWEWVSRQCDVAEKKLQDRIAVQVAELKGMRDSLFSATSLLEASRTTRMNRYIIIFTVLTIIYLPLGFVTAVFSAPLTQEKGWTQAKSQYAITTIAVAVGTYIIAGALLLFVDRKKKVAEYMSEKATSWQARLTNNTRRKAASVSAAAAAEAESDGEGEGETKAKAQEITISGIFQALHTMARKRRGRLGGHENAETSGQSQAGGTGDV</sequence>
<feature type="region of interest" description="Disordered" evidence="1">
    <location>
        <begin position="493"/>
        <end position="519"/>
    </location>
</feature>
<feature type="region of interest" description="Disordered" evidence="1">
    <location>
        <begin position="1"/>
        <end position="25"/>
    </location>
</feature>
<dbReference type="Pfam" id="PF01544">
    <property type="entry name" value="CorA"/>
    <property type="match status" value="1"/>
</dbReference>
<feature type="region of interest" description="Disordered" evidence="1">
    <location>
        <begin position="46"/>
        <end position="71"/>
    </location>
</feature>
<organism evidence="3 4">
    <name type="scientific">Cercophora scortea</name>
    <dbReference type="NCBI Taxonomy" id="314031"/>
    <lineage>
        <taxon>Eukaryota</taxon>
        <taxon>Fungi</taxon>
        <taxon>Dikarya</taxon>
        <taxon>Ascomycota</taxon>
        <taxon>Pezizomycotina</taxon>
        <taxon>Sordariomycetes</taxon>
        <taxon>Sordariomycetidae</taxon>
        <taxon>Sordariales</taxon>
        <taxon>Lasiosphaeriaceae</taxon>
        <taxon>Cercophora</taxon>
    </lineage>
</organism>
<dbReference type="GO" id="GO:0046873">
    <property type="term" value="F:metal ion transmembrane transporter activity"/>
    <property type="evidence" value="ECO:0007669"/>
    <property type="project" value="InterPro"/>
</dbReference>
<keyword evidence="2" id="KW-1133">Transmembrane helix</keyword>
<comment type="caution">
    <text evidence="3">The sequence shown here is derived from an EMBL/GenBank/DDBJ whole genome shotgun (WGS) entry which is preliminary data.</text>
</comment>
<dbReference type="Gene3D" id="1.20.58.340">
    <property type="entry name" value="Magnesium transport protein CorA, transmembrane region"/>
    <property type="match status" value="1"/>
</dbReference>
<reference evidence="3" key="2">
    <citation type="submission" date="2023-06" db="EMBL/GenBank/DDBJ databases">
        <authorList>
            <consortium name="Lawrence Berkeley National Laboratory"/>
            <person name="Haridas S."/>
            <person name="Hensen N."/>
            <person name="Bonometti L."/>
            <person name="Westerberg I."/>
            <person name="Brannstrom I.O."/>
            <person name="Guillou S."/>
            <person name="Cros-Aarteil S."/>
            <person name="Calhoun S."/>
            <person name="Kuo A."/>
            <person name="Mondo S."/>
            <person name="Pangilinan J."/>
            <person name="Riley R."/>
            <person name="Labutti K."/>
            <person name="Andreopoulos B."/>
            <person name="Lipzen A."/>
            <person name="Chen C."/>
            <person name="Yanf M."/>
            <person name="Daum C."/>
            <person name="Ng V."/>
            <person name="Clum A."/>
            <person name="Steindorff A."/>
            <person name="Ohm R."/>
            <person name="Martin F."/>
            <person name="Silar P."/>
            <person name="Natvig D."/>
            <person name="Lalanne C."/>
            <person name="Gautier V."/>
            <person name="Ament-Velasquez S.L."/>
            <person name="Kruys A."/>
            <person name="Hutchinson M.I."/>
            <person name="Powell A.J."/>
            <person name="Barry K."/>
            <person name="Miller A.N."/>
            <person name="Grigoriev I.V."/>
            <person name="Debuchy R."/>
            <person name="Gladieux P."/>
            <person name="Thoren M.H."/>
            <person name="Johannesson H."/>
        </authorList>
    </citation>
    <scope>NUCLEOTIDE SEQUENCE</scope>
    <source>
        <strain evidence="3">SMH4131-1</strain>
    </source>
</reference>
<evidence type="ECO:0000313" key="3">
    <source>
        <dbReference type="EMBL" id="KAK3328180.1"/>
    </source>
</evidence>
<gene>
    <name evidence="3" type="ORF">B0T19DRAFT_475823</name>
</gene>
<protein>
    <submittedName>
        <fullName evidence="3">Uncharacterized protein</fullName>
    </submittedName>
</protein>
<keyword evidence="2" id="KW-0472">Membrane</keyword>
<dbReference type="AlphaFoldDB" id="A0AAE0INB7"/>